<keyword evidence="1" id="KW-1133">Transmembrane helix</keyword>
<keyword evidence="1" id="KW-0472">Membrane</keyword>
<dbReference type="RefSeq" id="WP_274166137.1">
    <property type="nucleotide sequence ID" value="NZ_JAJUBC010000028.1"/>
</dbReference>
<sequence>MHNRAKFSQEEDTVSQKITAKLSKYAPLFVMMGVTIAFTMINAMYWGGVL</sequence>
<evidence type="ECO:0000313" key="3">
    <source>
        <dbReference type="Proteomes" id="UP001149400"/>
    </source>
</evidence>
<accession>A0ABT5R504</accession>
<evidence type="ECO:0000313" key="2">
    <source>
        <dbReference type="EMBL" id="MDD1795333.1"/>
    </source>
</evidence>
<proteinExistence type="predicted"/>
<keyword evidence="3" id="KW-1185">Reference proteome</keyword>
<feature type="transmembrane region" description="Helical" evidence="1">
    <location>
        <begin position="25"/>
        <end position="46"/>
    </location>
</feature>
<evidence type="ECO:0000256" key="1">
    <source>
        <dbReference type="SAM" id="Phobius"/>
    </source>
</evidence>
<gene>
    <name evidence="2" type="ORF">LRP50_19560</name>
</gene>
<comment type="caution">
    <text evidence="2">The sequence shown here is derived from an EMBL/GenBank/DDBJ whole genome shotgun (WGS) entry which is preliminary data.</text>
</comment>
<keyword evidence="1" id="KW-0812">Transmembrane</keyword>
<dbReference type="EMBL" id="JAJUBC010000028">
    <property type="protein sequence ID" value="MDD1795333.1"/>
    <property type="molecule type" value="Genomic_DNA"/>
</dbReference>
<organism evidence="2 3">
    <name type="scientific">Enterovibrio gelatinilyticus</name>
    <dbReference type="NCBI Taxonomy" id="2899819"/>
    <lineage>
        <taxon>Bacteria</taxon>
        <taxon>Pseudomonadati</taxon>
        <taxon>Pseudomonadota</taxon>
        <taxon>Gammaproteobacteria</taxon>
        <taxon>Vibrionales</taxon>
        <taxon>Vibrionaceae</taxon>
        <taxon>Enterovibrio</taxon>
    </lineage>
</organism>
<name>A0ABT5R504_9GAMM</name>
<reference evidence="2" key="1">
    <citation type="submission" date="2021-12" db="EMBL/GenBank/DDBJ databases">
        <title>Enterovibrio ZSDZ35 sp. nov. and Enterovibrio ZSDZ42 sp. nov., isolated from coastal seawater in Qingdao.</title>
        <authorList>
            <person name="Zhang P."/>
        </authorList>
    </citation>
    <scope>NUCLEOTIDE SEQUENCE</scope>
    <source>
        <strain evidence="2">ZSDZ42</strain>
    </source>
</reference>
<dbReference type="Proteomes" id="UP001149400">
    <property type="component" value="Unassembled WGS sequence"/>
</dbReference>
<protein>
    <submittedName>
        <fullName evidence="2">Uncharacterized protein</fullName>
    </submittedName>
</protein>